<reference evidence="3" key="1">
    <citation type="journal article" date="2023" name="Commun. Biol.">
        <title>Genome analysis of Parmales, the sister group of diatoms, reveals the evolutionary specialization of diatoms from phago-mixotrophs to photoautotrophs.</title>
        <authorList>
            <person name="Ban H."/>
            <person name="Sato S."/>
            <person name="Yoshikawa S."/>
            <person name="Yamada K."/>
            <person name="Nakamura Y."/>
            <person name="Ichinomiya M."/>
            <person name="Sato N."/>
            <person name="Blanc-Mathieu R."/>
            <person name="Endo H."/>
            <person name="Kuwata A."/>
            <person name="Ogata H."/>
        </authorList>
    </citation>
    <scope>NUCLEOTIDE SEQUENCE [LARGE SCALE GENOMIC DNA]</scope>
    <source>
        <strain evidence="3">NIES 3700</strain>
    </source>
</reference>
<feature type="compositionally biased region" description="Polar residues" evidence="1">
    <location>
        <begin position="1"/>
        <end position="13"/>
    </location>
</feature>
<dbReference type="EMBL" id="BRXW01000632">
    <property type="protein sequence ID" value="GMH71017.1"/>
    <property type="molecule type" value="Genomic_DNA"/>
</dbReference>
<gene>
    <name evidence="2" type="ORF">TrLO_g7513</name>
</gene>
<comment type="caution">
    <text evidence="2">The sequence shown here is derived from an EMBL/GenBank/DDBJ whole genome shotgun (WGS) entry which is preliminary data.</text>
</comment>
<accession>A0A9W7AKG7</accession>
<sequence length="130" mass="14533">MSKSIASESTEYNVSGKMGGKRRAEDEENENEEGTIEVPWAESLPILTVVSTVPATTGQFMHTPEFRKRFVEFVPGDTLLTLRLATKGWKAAADVFIDEGVESGEIIVHNGRDKSLYYRSFTTTFRLIGR</sequence>
<organism evidence="2 3">
    <name type="scientific">Triparma laevis f. longispina</name>
    <dbReference type="NCBI Taxonomy" id="1714387"/>
    <lineage>
        <taxon>Eukaryota</taxon>
        <taxon>Sar</taxon>
        <taxon>Stramenopiles</taxon>
        <taxon>Ochrophyta</taxon>
        <taxon>Bolidophyceae</taxon>
        <taxon>Parmales</taxon>
        <taxon>Triparmaceae</taxon>
        <taxon>Triparma</taxon>
    </lineage>
</organism>
<evidence type="ECO:0000256" key="1">
    <source>
        <dbReference type="SAM" id="MobiDB-lite"/>
    </source>
</evidence>
<name>A0A9W7AKG7_9STRA</name>
<keyword evidence="3" id="KW-1185">Reference proteome</keyword>
<dbReference type="Proteomes" id="UP001165122">
    <property type="component" value="Unassembled WGS sequence"/>
</dbReference>
<proteinExistence type="predicted"/>
<evidence type="ECO:0000313" key="3">
    <source>
        <dbReference type="Proteomes" id="UP001165122"/>
    </source>
</evidence>
<protein>
    <submittedName>
        <fullName evidence="2">Uncharacterized protein</fullName>
    </submittedName>
</protein>
<dbReference type="AlphaFoldDB" id="A0A9W7AKG7"/>
<feature type="compositionally biased region" description="Acidic residues" evidence="1">
    <location>
        <begin position="26"/>
        <end position="35"/>
    </location>
</feature>
<feature type="region of interest" description="Disordered" evidence="1">
    <location>
        <begin position="1"/>
        <end position="37"/>
    </location>
</feature>
<evidence type="ECO:0000313" key="2">
    <source>
        <dbReference type="EMBL" id="GMH71017.1"/>
    </source>
</evidence>